<dbReference type="GO" id="GO:0005525">
    <property type="term" value="F:GTP binding"/>
    <property type="evidence" value="ECO:0007669"/>
    <property type="project" value="InterPro"/>
</dbReference>
<dbReference type="SUPFAM" id="SSF52540">
    <property type="entry name" value="P-loop containing nucleoside triphosphate hydrolases"/>
    <property type="match status" value="1"/>
</dbReference>
<dbReference type="GO" id="GO:0000028">
    <property type="term" value="P:ribosomal small subunit assembly"/>
    <property type="evidence" value="ECO:0007669"/>
    <property type="project" value="TreeGrafter"/>
</dbReference>
<dbReference type="GO" id="GO:0019843">
    <property type="term" value="F:rRNA binding"/>
    <property type="evidence" value="ECO:0007669"/>
    <property type="project" value="TreeGrafter"/>
</dbReference>
<dbReference type="InterPro" id="IPR027417">
    <property type="entry name" value="P-loop_NTPase"/>
</dbReference>
<dbReference type="PANTHER" id="PTHR42698">
    <property type="entry name" value="GTPASE ERA"/>
    <property type="match status" value="1"/>
</dbReference>
<keyword evidence="1" id="KW-1133">Transmembrane helix</keyword>
<gene>
    <name evidence="3" type="ORF">AVDCRST_MAG50-365</name>
</gene>
<organism evidence="3">
    <name type="scientific">uncultured Acidimicrobiales bacterium</name>
    <dbReference type="NCBI Taxonomy" id="310071"/>
    <lineage>
        <taxon>Bacteria</taxon>
        <taxon>Bacillati</taxon>
        <taxon>Actinomycetota</taxon>
        <taxon>Acidimicrobiia</taxon>
        <taxon>Acidimicrobiales</taxon>
        <taxon>environmental samples</taxon>
    </lineage>
</organism>
<evidence type="ECO:0000259" key="2">
    <source>
        <dbReference type="Pfam" id="PF01926"/>
    </source>
</evidence>
<feature type="transmembrane region" description="Helical" evidence="1">
    <location>
        <begin position="473"/>
        <end position="493"/>
    </location>
</feature>
<feature type="transmembrane region" description="Helical" evidence="1">
    <location>
        <begin position="432"/>
        <end position="453"/>
    </location>
</feature>
<keyword evidence="1" id="KW-0812">Transmembrane</keyword>
<evidence type="ECO:0000256" key="1">
    <source>
        <dbReference type="SAM" id="Phobius"/>
    </source>
</evidence>
<feature type="domain" description="G" evidence="2">
    <location>
        <begin position="71"/>
        <end position="178"/>
    </location>
</feature>
<dbReference type="Gene3D" id="3.40.50.300">
    <property type="entry name" value="P-loop containing nucleotide triphosphate hydrolases"/>
    <property type="match status" value="1"/>
</dbReference>
<dbReference type="EMBL" id="CADCTF010000013">
    <property type="protein sequence ID" value="CAA9214333.1"/>
    <property type="molecule type" value="Genomic_DNA"/>
</dbReference>
<accession>A0A6J4H4T6</accession>
<dbReference type="AlphaFoldDB" id="A0A6J4H4T6"/>
<sequence length="546" mass="57224">MAGRPPCDRDLAVRIGRSRPAELDLDERLASLKAAIDAGRGVVDDEQLDAAAALVRRAGERLGHGLEHTVVALAGATGSGKSSLFNALAGEELSTVGVRRPTTSTTHACAWGSDATALLDWLAVGRRHVATAPGLDGLVLLDLPDHDSTALEHRREVDRVVAVADMVIWVLDPQKYADRAVHEGYLRPLAGHSGVLLVALHQADRLSSQELAACRADLARLLADDGLAEVALLTTSVREPQGIAELTRALASRVAARQAAVDRLGADADRVAQSLAASCAERAPAGEVGEASRRRVVDALVGAAGVDTVTAAVAGSYRAQAAARTGWPLTRWLRRLRPDPLRRLHLGRGDGARTSLPPATAVSVAKVETALHRAADEAGAGLPLAWSDAVRGVVAGRATSLSGRLDTAVARTDLEADAAPAWWPALGAVQTLLALVAIIGGLWLGLLAGLAYLRIGDLDTPEAGPVPLPLPTVMLIGGVLAGLLLALIARWMAAVGGRRRARRARARLHAAVREVGESEVFVPIAQVLDRHTRFCEGVQALGRAHR</sequence>
<proteinExistence type="predicted"/>
<evidence type="ECO:0000313" key="3">
    <source>
        <dbReference type="EMBL" id="CAA9214333.1"/>
    </source>
</evidence>
<protein>
    <submittedName>
        <fullName evidence="3">ABC iron siderophore transporter, fused permease and ATPase domains</fullName>
    </submittedName>
</protein>
<dbReference type="InterPro" id="IPR005662">
    <property type="entry name" value="GTPase_Era-like"/>
</dbReference>
<dbReference type="InterPro" id="IPR006073">
    <property type="entry name" value="GTP-bd"/>
</dbReference>
<dbReference type="GO" id="GO:0043024">
    <property type="term" value="F:ribosomal small subunit binding"/>
    <property type="evidence" value="ECO:0007669"/>
    <property type="project" value="TreeGrafter"/>
</dbReference>
<dbReference type="PANTHER" id="PTHR42698:SF1">
    <property type="entry name" value="GTPASE ERA, MITOCHONDRIAL"/>
    <property type="match status" value="1"/>
</dbReference>
<dbReference type="GO" id="GO:0005829">
    <property type="term" value="C:cytosol"/>
    <property type="evidence" value="ECO:0007669"/>
    <property type="project" value="TreeGrafter"/>
</dbReference>
<name>A0A6J4H4T6_9ACTN</name>
<keyword evidence="1" id="KW-0472">Membrane</keyword>
<reference evidence="3" key="1">
    <citation type="submission" date="2020-02" db="EMBL/GenBank/DDBJ databases">
        <authorList>
            <person name="Meier V. D."/>
        </authorList>
    </citation>
    <scope>NUCLEOTIDE SEQUENCE</scope>
    <source>
        <strain evidence="3">AVDCRST_MAG50</strain>
    </source>
</reference>
<dbReference type="Pfam" id="PF01926">
    <property type="entry name" value="MMR_HSR1"/>
    <property type="match status" value="1"/>
</dbReference>